<protein>
    <recommendedName>
        <fullName evidence="3">Lysine-specific metallo-endopeptidase domain-containing protein</fullName>
    </recommendedName>
</protein>
<name>A0A2P2SXX3_9PEZI</name>
<dbReference type="RefSeq" id="XP_018135433.1">
    <property type="nucleotide sequence ID" value="XM_018269948.1"/>
</dbReference>
<dbReference type="InterPro" id="IPR024079">
    <property type="entry name" value="MetalloPept_cat_dom_sf"/>
</dbReference>
<keyword evidence="2" id="KW-1185">Reference proteome</keyword>
<dbReference type="Gene3D" id="3.40.390.10">
    <property type="entry name" value="Collagenase (Catalytic Domain)"/>
    <property type="match status" value="1"/>
</dbReference>
<evidence type="ECO:0000313" key="1">
    <source>
        <dbReference type="EMBL" id="OBU01701.1"/>
    </source>
</evidence>
<dbReference type="AlphaFoldDB" id="A0A2P2SXX3"/>
<dbReference type="GeneID" id="28833803"/>
<dbReference type="GO" id="GO:0008237">
    <property type="term" value="F:metallopeptidase activity"/>
    <property type="evidence" value="ECO:0007669"/>
    <property type="project" value="InterPro"/>
</dbReference>
<dbReference type="STRING" id="342668.A0A2P2SXX3"/>
<reference evidence="1 2" key="1">
    <citation type="submission" date="2016-03" db="EMBL/GenBank/DDBJ databases">
        <title>Comparative genomics of Pseudogymnoascus destructans, the fungus causing white-nose syndrome of bats.</title>
        <authorList>
            <person name="Palmer J.M."/>
            <person name="Drees K.P."/>
            <person name="Foster J.T."/>
            <person name="Lindner D.L."/>
        </authorList>
    </citation>
    <scope>NUCLEOTIDE SEQUENCE [LARGE SCALE GENOMIC DNA]</scope>
    <source>
        <strain evidence="1 2">UAMH 10579</strain>
    </source>
</reference>
<dbReference type="Proteomes" id="UP000091956">
    <property type="component" value="Unassembled WGS sequence"/>
</dbReference>
<proteinExistence type="predicted"/>
<organism evidence="1 2">
    <name type="scientific">Pseudogymnoascus verrucosus</name>
    <dbReference type="NCBI Taxonomy" id="342668"/>
    <lineage>
        <taxon>Eukaryota</taxon>
        <taxon>Fungi</taxon>
        <taxon>Dikarya</taxon>
        <taxon>Ascomycota</taxon>
        <taxon>Pezizomycotina</taxon>
        <taxon>Leotiomycetes</taxon>
        <taxon>Thelebolales</taxon>
        <taxon>Thelebolaceae</taxon>
        <taxon>Pseudogymnoascus</taxon>
    </lineage>
</organism>
<reference evidence="2" key="2">
    <citation type="journal article" date="2018" name="Nat. Commun.">
        <title>Extreme sensitivity to ultraviolet light in the fungal pathogen causing white-nose syndrome of bats.</title>
        <authorList>
            <person name="Palmer J.M."/>
            <person name="Drees K.P."/>
            <person name="Foster J.T."/>
            <person name="Lindner D.L."/>
        </authorList>
    </citation>
    <scope>NUCLEOTIDE SEQUENCE [LARGE SCALE GENOMIC DNA]</scope>
    <source>
        <strain evidence="2">UAMH 10579</strain>
    </source>
</reference>
<evidence type="ECO:0008006" key="3">
    <source>
        <dbReference type="Google" id="ProtNLM"/>
    </source>
</evidence>
<accession>A0A2P2SXX3</accession>
<evidence type="ECO:0000313" key="2">
    <source>
        <dbReference type="Proteomes" id="UP000091956"/>
    </source>
</evidence>
<gene>
    <name evidence="1" type="ORF">VE01_00417</name>
</gene>
<sequence>MCPTFFSTSTLNRKFEEMQGEMAKGNVDIMRDARYFFTSGHMFLHEMMHTDLIGQPHIIDEYIDPDIMSYQAYGPKRVHQLAIRDLQQGGGATRASTNADGYAWLASSLYWWDTTKYFPGVPNKPGPLVAETGPVILHLGDFDDFNTASSDDSFQKALGGLFGSVPVRSGTDLNSNFPRYWILDDNSKQDIKNIYYRLRDKACQNICDISTIQNVPSQFVRATRVGSTGCEYAIKISNTKELYLYTTQDGQNCYSATQMMIDNYGATKDSSWINRPLVSDLYQIGIRDINTKGPGGVSHDEFPADNQHLGFMHLACRRSDGVAKWAYDFNLKISGWDDGNWGKSIKSEADRCDRVLGTDHWKYEEEKDYKFSDGSAADHWRVGH</sequence>
<dbReference type="EMBL" id="KV460206">
    <property type="protein sequence ID" value="OBU01701.1"/>
    <property type="molecule type" value="Genomic_DNA"/>
</dbReference>